<keyword evidence="2" id="KW-0012">Acyltransferase</keyword>
<organism evidence="4 5">
    <name type="scientific">candidate division WS6 bacterium OLB20</name>
    <dbReference type="NCBI Taxonomy" id="1617426"/>
    <lineage>
        <taxon>Bacteria</taxon>
        <taxon>Candidatus Dojkabacteria</taxon>
    </lineage>
</organism>
<dbReference type="Gene3D" id="3.40.630.30">
    <property type="match status" value="1"/>
</dbReference>
<dbReference type="PANTHER" id="PTHR43877:SF2">
    <property type="entry name" value="AMINOALKYLPHOSPHONATE N-ACETYLTRANSFERASE-RELATED"/>
    <property type="match status" value="1"/>
</dbReference>
<evidence type="ECO:0000313" key="5">
    <source>
        <dbReference type="Proteomes" id="UP000070457"/>
    </source>
</evidence>
<dbReference type="CDD" id="cd04301">
    <property type="entry name" value="NAT_SF"/>
    <property type="match status" value="1"/>
</dbReference>
<name>A0A136LX71_9BACT</name>
<sequence>MNIVRAQQKHTAEVLSLLDAFRTYVNRQLEDPDFEESRTARNDGEQLLRERLEHDQTAVFLAMDAEIPAGIVTVHLVPLLRKGRYKAEVEEFFVIPEYHGTSAAKSLMDAASEWAVSHNAASMTLDSANGLDRAHAFYRKYGFAEDGKAFSRSL</sequence>
<dbReference type="Pfam" id="PF00583">
    <property type="entry name" value="Acetyltransf_1"/>
    <property type="match status" value="1"/>
</dbReference>
<dbReference type="EMBL" id="JYNZ01000004">
    <property type="protein sequence ID" value="KXK26245.1"/>
    <property type="molecule type" value="Genomic_DNA"/>
</dbReference>
<dbReference type="GO" id="GO:0016747">
    <property type="term" value="F:acyltransferase activity, transferring groups other than amino-acyl groups"/>
    <property type="evidence" value="ECO:0007669"/>
    <property type="project" value="InterPro"/>
</dbReference>
<dbReference type="SUPFAM" id="SSF55729">
    <property type="entry name" value="Acyl-CoA N-acyltransferases (Nat)"/>
    <property type="match status" value="1"/>
</dbReference>
<dbReference type="AlphaFoldDB" id="A0A136LX71"/>
<dbReference type="InterPro" id="IPR016181">
    <property type="entry name" value="Acyl_CoA_acyltransferase"/>
</dbReference>
<proteinExistence type="predicted"/>
<dbReference type="InterPro" id="IPR050832">
    <property type="entry name" value="Bact_Acetyltransf"/>
</dbReference>
<evidence type="ECO:0000256" key="1">
    <source>
        <dbReference type="ARBA" id="ARBA00022679"/>
    </source>
</evidence>
<gene>
    <name evidence="4" type="ORF">TR69_WS6001001240</name>
</gene>
<accession>A0A136LX71</accession>
<keyword evidence="1 4" id="KW-0808">Transferase</keyword>
<protein>
    <submittedName>
        <fullName evidence="4">Acetyltransferase (GNAT) family protein</fullName>
    </submittedName>
</protein>
<dbReference type="InterPro" id="IPR000182">
    <property type="entry name" value="GNAT_dom"/>
</dbReference>
<comment type="caution">
    <text evidence="4">The sequence shown here is derived from an EMBL/GenBank/DDBJ whole genome shotgun (WGS) entry which is preliminary data.</text>
</comment>
<dbReference type="PANTHER" id="PTHR43877">
    <property type="entry name" value="AMINOALKYLPHOSPHONATE N-ACETYLTRANSFERASE-RELATED-RELATED"/>
    <property type="match status" value="1"/>
</dbReference>
<feature type="domain" description="N-acetyltransferase" evidence="3">
    <location>
        <begin position="13"/>
        <end position="154"/>
    </location>
</feature>
<dbReference type="PROSITE" id="PS51186">
    <property type="entry name" value="GNAT"/>
    <property type="match status" value="1"/>
</dbReference>
<evidence type="ECO:0000256" key="2">
    <source>
        <dbReference type="ARBA" id="ARBA00023315"/>
    </source>
</evidence>
<dbReference type="STRING" id="1617426.TR69_WS6001001240"/>
<evidence type="ECO:0000313" key="4">
    <source>
        <dbReference type="EMBL" id="KXK26245.1"/>
    </source>
</evidence>
<dbReference type="Proteomes" id="UP000070457">
    <property type="component" value="Unassembled WGS sequence"/>
</dbReference>
<evidence type="ECO:0000259" key="3">
    <source>
        <dbReference type="PROSITE" id="PS51186"/>
    </source>
</evidence>
<reference evidence="4 5" key="1">
    <citation type="submission" date="2015-02" db="EMBL/GenBank/DDBJ databases">
        <title>Improved understanding of the partial-nitritation anammox process through 23 genomes representing the majority of the microbial community.</title>
        <authorList>
            <person name="Speth D.R."/>
            <person name="In T Zandt M."/>
            <person name="Guerrero Cruz S."/>
            <person name="Jetten M.S."/>
            <person name="Dutilh B.E."/>
        </authorList>
    </citation>
    <scope>NUCLEOTIDE SEQUENCE [LARGE SCALE GENOMIC DNA]</scope>
    <source>
        <strain evidence="4">OLB20</strain>
    </source>
</reference>